<organism evidence="3 4">
    <name type="scientific">Thalassotalea profundi</name>
    <dbReference type="NCBI Taxonomy" id="2036687"/>
    <lineage>
        <taxon>Bacteria</taxon>
        <taxon>Pseudomonadati</taxon>
        <taxon>Pseudomonadota</taxon>
        <taxon>Gammaproteobacteria</taxon>
        <taxon>Alteromonadales</taxon>
        <taxon>Colwelliaceae</taxon>
        <taxon>Thalassotalea</taxon>
    </lineage>
</organism>
<evidence type="ECO:0000256" key="1">
    <source>
        <dbReference type="SAM" id="SignalP"/>
    </source>
</evidence>
<comment type="caution">
    <text evidence="3">The sequence shown here is derived from an EMBL/GenBank/DDBJ whole genome shotgun (WGS) entry which is preliminary data.</text>
</comment>
<dbReference type="Pfam" id="PF02230">
    <property type="entry name" value="Abhydrolase_2"/>
    <property type="match status" value="1"/>
</dbReference>
<evidence type="ECO:0000313" key="4">
    <source>
        <dbReference type="Proteomes" id="UP000626370"/>
    </source>
</evidence>
<dbReference type="InterPro" id="IPR029058">
    <property type="entry name" value="AB_hydrolase_fold"/>
</dbReference>
<proteinExistence type="predicted"/>
<feature type="chain" id="PRO_5045276506" description="Phospholipase/carboxylesterase/thioesterase domain-containing protein" evidence="1">
    <location>
        <begin position="17"/>
        <end position="219"/>
    </location>
</feature>
<dbReference type="EMBL" id="BNAH01000008">
    <property type="protein sequence ID" value="GHE91831.1"/>
    <property type="molecule type" value="Genomic_DNA"/>
</dbReference>
<gene>
    <name evidence="3" type="ORF">GCM10011501_21590</name>
</gene>
<evidence type="ECO:0000259" key="2">
    <source>
        <dbReference type="Pfam" id="PF02230"/>
    </source>
</evidence>
<reference evidence="4" key="1">
    <citation type="journal article" date="2019" name="Int. J. Syst. Evol. Microbiol.">
        <title>The Global Catalogue of Microorganisms (GCM) 10K type strain sequencing project: providing services to taxonomists for standard genome sequencing and annotation.</title>
        <authorList>
            <consortium name="The Broad Institute Genomics Platform"/>
            <consortium name="The Broad Institute Genome Sequencing Center for Infectious Disease"/>
            <person name="Wu L."/>
            <person name="Ma J."/>
        </authorList>
    </citation>
    <scope>NUCLEOTIDE SEQUENCE [LARGE SCALE GENOMIC DNA]</scope>
    <source>
        <strain evidence="4">CGMCC 1.15922</strain>
    </source>
</reference>
<feature type="signal peptide" evidence="1">
    <location>
        <begin position="1"/>
        <end position="16"/>
    </location>
</feature>
<feature type="domain" description="Phospholipase/carboxylesterase/thioesterase" evidence="2">
    <location>
        <begin position="88"/>
        <end position="145"/>
    </location>
</feature>
<evidence type="ECO:0000313" key="3">
    <source>
        <dbReference type="EMBL" id="GHE91831.1"/>
    </source>
</evidence>
<name>A0ABQ3IW79_9GAMM</name>
<dbReference type="Proteomes" id="UP000626370">
    <property type="component" value="Unassembled WGS sequence"/>
</dbReference>
<dbReference type="Gene3D" id="3.40.50.1820">
    <property type="entry name" value="alpha/beta hydrolase"/>
    <property type="match status" value="1"/>
</dbReference>
<keyword evidence="1" id="KW-0732">Signal</keyword>
<dbReference type="InterPro" id="IPR003140">
    <property type="entry name" value="PLipase/COase/thioEstase"/>
</dbReference>
<protein>
    <recommendedName>
        <fullName evidence="2">Phospholipase/carboxylesterase/thioesterase domain-containing protein</fullName>
    </recommendedName>
</protein>
<accession>A0ABQ3IW79</accession>
<dbReference type="SUPFAM" id="SSF53474">
    <property type="entry name" value="alpha/beta-Hydrolases"/>
    <property type="match status" value="1"/>
</dbReference>
<keyword evidence="4" id="KW-1185">Reference proteome</keyword>
<dbReference type="RefSeq" id="WP_189378283.1">
    <property type="nucleotide sequence ID" value="NZ_BNAH01000008.1"/>
</dbReference>
<sequence>MRKIILLALISTKALAGEIFDTFPLTVKANEKYVFYSHGYIVEGTNPRPVNPRWGTYEFPMIKQALSDKNYNLIAYHRAKNTNPNEFAKRLADDVRLLIKKGVPANNISLVGFSRGGTITIMTSNLLANNQLNFIILAGCSSYIKESIKIVVHGKIYSILETSDDLVGSCQFLIDRSKNVTRFTEQSISTGKEHGAFYTPRPEWVTPVKKWLKTNNENN</sequence>